<dbReference type="GO" id="GO:0019748">
    <property type="term" value="P:secondary metabolic process"/>
    <property type="evidence" value="ECO:0007669"/>
    <property type="project" value="InterPro"/>
</dbReference>
<dbReference type="Proteomes" id="UP000004848">
    <property type="component" value="Unassembled WGS sequence"/>
</dbReference>
<dbReference type="AlphaFoldDB" id="A0NWV6"/>
<evidence type="ECO:0000313" key="1">
    <source>
        <dbReference type="EMBL" id="EAV42767.1"/>
    </source>
</evidence>
<proteinExistence type="predicted"/>
<keyword evidence="1" id="KW-0808">Transferase</keyword>
<dbReference type="RefSeq" id="WP_006936909.1">
    <property type="nucleotide sequence ID" value="NZ_AAUW01000013.1"/>
</dbReference>
<dbReference type="GO" id="GO:0016773">
    <property type="term" value="F:phosphotransferase activity, alcohol group as acceptor"/>
    <property type="evidence" value="ECO:0007669"/>
    <property type="project" value="InterPro"/>
</dbReference>
<protein>
    <submittedName>
        <fullName evidence="1">Putative aminoglycoside phosphotransferase</fullName>
    </submittedName>
</protein>
<dbReference type="InterPro" id="IPR011009">
    <property type="entry name" value="Kinase-like_dom_sf"/>
</dbReference>
<evidence type="ECO:0000313" key="2">
    <source>
        <dbReference type="Proteomes" id="UP000004848"/>
    </source>
</evidence>
<sequence length="297" mass="32960">MADRLIGGAVPVPASLDWLKGSEAGRSWLDKLPALFETACKQFGLTEIGHPFSGGNVSLVVPAKHGNEDVVLKLQYPDPECCHEAEALRRWNGRGAVRLLNHAPDLGALLLERCRPGQFLADDTETDRLGVLAGLLRLLTIPAGDPFTRLTDEAARWRNALDHDWVAARQPCDRYLVDAALTALQDLGDCEGTKEILLHQDLHGHNILSAENGTWLAIDPKPLVGDPAFALSPVVRSFEFGHSKADALYRLDRLSEELELDRERARLWTIGQTMAWAFSSSYSERHFDTVRWLLAED</sequence>
<dbReference type="eggNOG" id="COG3570">
    <property type="taxonomic scope" value="Bacteria"/>
</dbReference>
<dbReference type="GeneID" id="68847981"/>
<dbReference type="SUPFAM" id="SSF56112">
    <property type="entry name" value="Protein kinase-like (PK-like)"/>
    <property type="match status" value="1"/>
</dbReference>
<dbReference type="InterPro" id="IPR006748">
    <property type="entry name" value="NH2Glyco/OHUrea_AB-resist_kin"/>
</dbReference>
<name>A0NWV6_ROSAI</name>
<comment type="caution">
    <text evidence="1">The sequence shown here is derived from an EMBL/GenBank/DDBJ whole genome shotgun (WGS) entry which is preliminary data.</text>
</comment>
<gene>
    <name evidence="1" type="ORF">SIAM614_27433</name>
</gene>
<dbReference type="OrthoDB" id="3638028at2"/>
<accession>A0NWV6</accession>
<dbReference type="EMBL" id="AAUW01000013">
    <property type="protein sequence ID" value="EAV42767.1"/>
    <property type="molecule type" value="Genomic_DNA"/>
</dbReference>
<dbReference type="Pfam" id="PF04655">
    <property type="entry name" value="APH_6_hur"/>
    <property type="match status" value="1"/>
</dbReference>
<reference evidence="1 2" key="1">
    <citation type="submission" date="2006-05" db="EMBL/GenBank/DDBJ databases">
        <authorList>
            <person name="King G."/>
            <person name="Ferriera S."/>
            <person name="Johnson J."/>
            <person name="Kravitz S."/>
            <person name="Beeson K."/>
            <person name="Sutton G."/>
            <person name="Rogers Y.-H."/>
            <person name="Friedman R."/>
            <person name="Frazier M."/>
            <person name="Venter J.C."/>
        </authorList>
    </citation>
    <scope>NUCLEOTIDE SEQUENCE [LARGE SCALE GENOMIC DNA]</scope>
    <source>
        <strain evidence="2">ATCC 25650 / DSM 13394 / JCM 20685 / NBRC 16684 / NCIMB 2208 / IAM 12614 / B1</strain>
    </source>
</reference>
<organism evidence="1 2">
    <name type="scientific">Roseibium aggregatum (strain ATCC 25650 / DSM 13394 / JCM 20685 / NBRC 16684 / NCIMB 2208 / IAM 12614 / B1)</name>
    <name type="common">Stappia aggregata</name>
    <dbReference type="NCBI Taxonomy" id="384765"/>
    <lineage>
        <taxon>Bacteria</taxon>
        <taxon>Pseudomonadati</taxon>
        <taxon>Pseudomonadota</taxon>
        <taxon>Alphaproteobacteria</taxon>
        <taxon>Hyphomicrobiales</taxon>
        <taxon>Stappiaceae</taxon>
        <taxon>Roseibium</taxon>
    </lineage>
</organism>